<proteinExistence type="predicted"/>
<dbReference type="EMBL" id="JH167595">
    <property type="protein sequence ID" value="EHB02347.1"/>
    <property type="molecule type" value="Genomic_DNA"/>
</dbReference>
<reference evidence="1 2" key="1">
    <citation type="journal article" date="2011" name="Nature">
        <title>Genome sequencing reveals insights into physiology and longevity of the naked mole rat.</title>
        <authorList>
            <person name="Kim E.B."/>
            <person name="Fang X."/>
            <person name="Fushan A.A."/>
            <person name="Huang Z."/>
            <person name="Lobanov A.V."/>
            <person name="Han L."/>
            <person name="Marino S.M."/>
            <person name="Sun X."/>
            <person name="Turanov A.A."/>
            <person name="Yang P."/>
            <person name="Yim S.H."/>
            <person name="Zhao X."/>
            <person name="Kasaikina M.V."/>
            <person name="Stoletzki N."/>
            <person name="Peng C."/>
            <person name="Polak P."/>
            <person name="Xiong Z."/>
            <person name="Kiezun A."/>
            <person name="Zhu Y."/>
            <person name="Chen Y."/>
            <person name="Kryukov G.V."/>
            <person name="Zhang Q."/>
            <person name="Peshkin L."/>
            <person name="Yang L."/>
            <person name="Bronson R.T."/>
            <person name="Buffenstein R."/>
            <person name="Wang B."/>
            <person name="Han C."/>
            <person name="Li Q."/>
            <person name="Chen L."/>
            <person name="Zhao W."/>
            <person name="Sunyaev S.R."/>
            <person name="Park T.J."/>
            <person name="Zhang G."/>
            <person name="Wang J."/>
            <person name="Gladyshev V.N."/>
        </authorList>
    </citation>
    <scope>NUCLEOTIDE SEQUENCE [LARGE SCALE GENOMIC DNA]</scope>
</reference>
<name>G5AZ84_HETGA</name>
<dbReference type="AlphaFoldDB" id="G5AZ84"/>
<sequence>MKIAGRLQQRRGRRVLGAADVDQQQNRKHALTSSRAELRAQSLLGPLCAAAVLRDRRRGDQGWMTPRQGRVSFVLVLVEVTPQGPSCARSQQSRVRPENRALTLDKWGPAEPRPESPQLPWAACQAPLAVTSQTRGFCDTKVALSVASASDPPAARAQVASDRRGRVLVSACPPPACLLSVPRIPAVSSEPQLQSP</sequence>
<accession>G5AZ84</accession>
<dbReference type="Proteomes" id="UP000006813">
    <property type="component" value="Unassembled WGS sequence"/>
</dbReference>
<evidence type="ECO:0000313" key="2">
    <source>
        <dbReference type="Proteomes" id="UP000006813"/>
    </source>
</evidence>
<evidence type="ECO:0000313" key="1">
    <source>
        <dbReference type="EMBL" id="EHB02347.1"/>
    </source>
</evidence>
<organism evidence="1 2">
    <name type="scientific">Heterocephalus glaber</name>
    <name type="common">Naked mole rat</name>
    <dbReference type="NCBI Taxonomy" id="10181"/>
    <lineage>
        <taxon>Eukaryota</taxon>
        <taxon>Metazoa</taxon>
        <taxon>Chordata</taxon>
        <taxon>Craniata</taxon>
        <taxon>Vertebrata</taxon>
        <taxon>Euteleostomi</taxon>
        <taxon>Mammalia</taxon>
        <taxon>Eutheria</taxon>
        <taxon>Euarchontoglires</taxon>
        <taxon>Glires</taxon>
        <taxon>Rodentia</taxon>
        <taxon>Hystricomorpha</taxon>
        <taxon>Bathyergidae</taxon>
        <taxon>Heterocephalus</taxon>
    </lineage>
</organism>
<protein>
    <submittedName>
        <fullName evidence="1">Uncharacterized protein</fullName>
    </submittedName>
</protein>
<dbReference type="InParanoid" id="G5AZ84"/>
<gene>
    <name evidence="1" type="ORF">GW7_04316</name>
</gene>